<feature type="compositionally biased region" description="Basic and acidic residues" evidence="7">
    <location>
        <begin position="1"/>
        <end position="17"/>
    </location>
</feature>
<dbReference type="PROSITE" id="PS50217">
    <property type="entry name" value="BZIP"/>
    <property type="match status" value="1"/>
</dbReference>
<feature type="compositionally biased region" description="Basic and acidic residues" evidence="7">
    <location>
        <begin position="384"/>
        <end position="397"/>
    </location>
</feature>
<dbReference type="Pfam" id="PF07777">
    <property type="entry name" value="MFMR"/>
    <property type="match status" value="1"/>
</dbReference>
<dbReference type="InterPro" id="IPR044827">
    <property type="entry name" value="GBF-like"/>
</dbReference>
<dbReference type="PANTHER" id="PTHR45967:SF2">
    <property type="entry name" value="BZIP TRANSCRIPTION FACTOR 68"/>
    <property type="match status" value="1"/>
</dbReference>
<feature type="compositionally biased region" description="Low complexity" evidence="7">
    <location>
        <begin position="23"/>
        <end position="37"/>
    </location>
</feature>
<comment type="caution">
    <text evidence="9">The sequence shown here is derived from an EMBL/GenBank/DDBJ whole genome shotgun (WGS) entry which is preliminary data.</text>
</comment>
<dbReference type="AlphaFoldDB" id="A0AAV6JHL9"/>
<feature type="domain" description="BZIP" evidence="8">
    <location>
        <begin position="375"/>
        <end position="438"/>
    </location>
</feature>
<dbReference type="InterPro" id="IPR012900">
    <property type="entry name" value="MFMR"/>
</dbReference>
<evidence type="ECO:0000313" key="9">
    <source>
        <dbReference type="EMBL" id="KAG5540218.1"/>
    </source>
</evidence>
<dbReference type="InterPro" id="IPR046347">
    <property type="entry name" value="bZIP_sf"/>
</dbReference>
<dbReference type="Gene3D" id="1.20.5.170">
    <property type="match status" value="1"/>
</dbReference>
<dbReference type="PROSITE" id="PS00036">
    <property type="entry name" value="BZIP_BASIC"/>
    <property type="match status" value="1"/>
</dbReference>
<keyword evidence="4" id="KW-0238">DNA-binding</keyword>
<keyword evidence="6" id="KW-0539">Nucleus</keyword>
<accession>A0AAV6JHL9</accession>
<dbReference type="PANTHER" id="PTHR45967">
    <property type="entry name" value="G-BOX-BINDING FACTOR 3-RELATED"/>
    <property type="match status" value="1"/>
</dbReference>
<feature type="region of interest" description="Disordered" evidence="7">
    <location>
        <begin position="1"/>
        <end position="44"/>
    </location>
</feature>
<name>A0AAV6JHL9_9ERIC</name>
<reference evidence="9" key="1">
    <citation type="submission" date="2020-08" db="EMBL/GenBank/DDBJ databases">
        <title>Plant Genome Project.</title>
        <authorList>
            <person name="Zhang R.-G."/>
        </authorList>
    </citation>
    <scope>NUCLEOTIDE SEQUENCE</scope>
    <source>
        <strain evidence="9">WSP0</strain>
        <tissue evidence="9">Leaf</tissue>
    </source>
</reference>
<organism evidence="9 10">
    <name type="scientific">Rhododendron griersonianum</name>
    <dbReference type="NCBI Taxonomy" id="479676"/>
    <lineage>
        <taxon>Eukaryota</taxon>
        <taxon>Viridiplantae</taxon>
        <taxon>Streptophyta</taxon>
        <taxon>Embryophyta</taxon>
        <taxon>Tracheophyta</taxon>
        <taxon>Spermatophyta</taxon>
        <taxon>Magnoliopsida</taxon>
        <taxon>eudicotyledons</taxon>
        <taxon>Gunneridae</taxon>
        <taxon>Pentapetalae</taxon>
        <taxon>asterids</taxon>
        <taxon>Ericales</taxon>
        <taxon>Ericaceae</taxon>
        <taxon>Ericoideae</taxon>
        <taxon>Rhodoreae</taxon>
        <taxon>Rhododendron</taxon>
    </lineage>
</organism>
<keyword evidence="5" id="KW-0804">Transcription</keyword>
<dbReference type="InterPro" id="IPR004827">
    <property type="entry name" value="bZIP"/>
</dbReference>
<dbReference type="GO" id="GO:0000976">
    <property type="term" value="F:transcription cis-regulatory region binding"/>
    <property type="evidence" value="ECO:0007669"/>
    <property type="project" value="UniProtKB-ARBA"/>
</dbReference>
<feature type="region of interest" description="Disordered" evidence="7">
    <location>
        <begin position="374"/>
        <end position="397"/>
    </location>
</feature>
<gene>
    <name evidence="9" type="ORF">RHGRI_020441</name>
</gene>
<dbReference type="SMART" id="SM00338">
    <property type="entry name" value="BRLZ"/>
    <property type="match status" value="1"/>
</dbReference>
<comment type="similarity">
    <text evidence="2">Belongs to the bZIP family.</text>
</comment>
<dbReference type="Proteomes" id="UP000823749">
    <property type="component" value="Chromosome 7"/>
</dbReference>
<evidence type="ECO:0000256" key="5">
    <source>
        <dbReference type="ARBA" id="ARBA00023163"/>
    </source>
</evidence>
<dbReference type="Pfam" id="PF16596">
    <property type="entry name" value="MFMR_assoc"/>
    <property type="match status" value="2"/>
</dbReference>
<evidence type="ECO:0000256" key="7">
    <source>
        <dbReference type="SAM" id="MobiDB-lite"/>
    </source>
</evidence>
<feature type="region of interest" description="Disordered" evidence="7">
    <location>
        <begin position="149"/>
        <end position="170"/>
    </location>
</feature>
<dbReference type="InterPro" id="IPR045314">
    <property type="entry name" value="bZIP_plant_GBF1"/>
</dbReference>
<dbReference type="SUPFAM" id="SSF57959">
    <property type="entry name" value="Leucine zipper domain"/>
    <property type="match status" value="1"/>
</dbReference>
<keyword evidence="10" id="KW-1185">Reference proteome</keyword>
<evidence type="ECO:0000256" key="6">
    <source>
        <dbReference type="ARBA" id="ARBA00023242"/>
    </source>
</evidence>
<evidence type="ECO:0000256" key="1">
    <source>
        <dbReference type="ARBA" id="ARBA00004123"/>
    </source>
</evidence>
<evidence type="ECO:0000313" key="10">
    <source>
        <dbReference type="Proteomes" id="UP000823749"/>
    </source>
</evidence>
<evidence type="ECO:0000259" key="8">
    <source>
        <dbReference type="PROSITE" id="PS50217"/>
    </source>
</evidence>
<evidence type="ECO:0000256" key="4">
    <source>
        <dbReference type="ARBA" id="ARBA00023125"/>
    </source>
</evidence>
<sequence>MGSSEMDKPVKEAKEPKTPTPTPQEQSSSTPTGTPTPDWSGFQAYSPMPPHGYLASSPQAHPYMWGVQHIMPPYGTPPHPYVAMYPHGGIYAHPSMPPGSYPFSPFAIPSPNGIAEASGNTPSSMEADGKLPEGKEKLPIKRSKGSLGSLNMITGKNNEPGKTSGASANGVSSKRVVENCLQDSSSQHPIVVTVTDFFSYQSHGTHITDVGYVVLKVQVKVQVKEVMQVLKIIYDAIFKYAHILIYVLFTCFWYPMIASSTRHFGTDSQTKPSEAEACRNGVATHGSQNGGPNTLPTMVNQSMAIMPMPAVGAPGGVPGPTTNLNIGMDYWGTATPPTLPALHGKASPAPVAGGMVTAGSRDSLQSQLWLQDERELKKQRRKQSNRESARRSRLRKQAECDELAQRAEALNEENASLRSELSRIRNEYDQLLAQNASLKERLGEDVPGQEDDQPVGNDTQQTGQT</sequence>
<dbReference type="CDD" id="cd14702">
    <property type="entry name" value="bZIP_plant_GBF1"/>
    <property type="match status" value="1"/>
</dbReference>
<feature type="compositionally biased region" description="Polar residues" evidence="7">
    <location>
        <begin position="456"/>
        <end position="465"/>
    </location>
</feature>
<feature type="region of interest" description="Disordered" evidence="7">
    <location>
        <begin position="339"/>
        <end position="360"/>
    </location>
</feature>
<dbReference type="GO" id="GO:0005634">
    <property type="term" value="C:nucleus"/>
    <property type="evidence" value="ECO:0007669"/>
    <property type="project" value="UniProtKB-SubCell"/>
</dbReference>
<evidence type="ECO:0000256" key="3">
    <source>
        <dbReference type="ARBA" id="ARBA00023015"/>
    </source>
</evidence>
<dbReference type="EMBL" id="JACTNZ010000007">
    <property type="protein sequence ID" value="KAG5540218.1"/>
    <property type="molecule type" value="Genomic_DNA"/>
</dbReference>
<proteinExistence type="inferred from homology"/>
<feature type="region of interest" description="Disordered" evidence="7">
    <location>
        <begin position="435"/>
        <end position="465"/>
    </location>
</feature>
<keyword evidence="3" id="KW-0805">Transcription regulation</keyword>
<dbReference type="Pfam" id="PF00170">
    <property type="entry name" value="bZIP_1"/>
    <property type="match status" value="1"/>
</dbReference>
<evidence type="ECO:0000256" key="2">
    <source>
        <dbReference type="ARBA" id="ARBA00007163"/>
    </source>
</evidence>
<comment type="subcellular location">
    <subcellularLocation>
        <location evidence="1">Nucleus</location>
    </subcellularLocation>
</comment>
<dbReference type="GO" id="GO:0003700">
    <property type="term" value="F:DNA-binding transcription factor activity"/>
    <property type="evidence" value="ECO:0007669"/>
    <property type="project" value="InterPro"/>
</dbReference>
<protein>
    <recommendedName>
        <fullName evidence="8">BZIP domain-containing protein</fullName>
    </recommendedName>
</protein>